<dbReference type="GO" id="GO:0005506">
    <property type="term" value="F:iron ion binding"/>
    <property type="evidence" value="ECO:0007669"/>
    <property type="project" value="TreeGrafter"/>
</dbReference>
<feature type="transmembrane region" description="Helical" evidence="13">
    <location>
        <begin position="16"/>
        <end position="37"/>
    </location>
</feature>
<evidence type="ECO:0000256" key="13">
    <source>
        <dbReference type="SAM" id="Phobius"/>
    </source>
</evidence>
<comment type="subcellular location">
    <subcellularLocation>
        <location evidence="1">Membrane</location>
        <topology evidence="1">Multi-pass membrane protein</topology>
    </subcellularLocation>
</comment>
<dbReference type="Pfam" id="PF00487">
    <property type="entry name" value="FA_desaturase"/>
    <property type="match status" value="1"/>
</dbReference>
<keyword evidence="8" id="KW-0408">Iron</keyword>
<dbReference type="InterPro" id="IPR005804">
    <property type="entry name" value="FA_desaturase_dom"/>
</dbReference>
<dbReference type="GO" id="GO:0006636">
    <property type="term" value="P:unsaturated fatty acid biosynthetic process"/>
    <property type="evidence" value="ECO:0007669"/>
    <property type="project" value="TreeGrafter"/>
</dbReference>
<keyword evidence="4 12" id="KW-0812">Transmembrane</keyword>
<evidence type="ECO:0000256" key="10">
    <source>
        <dbReference type="ARBA" id="ARBA00023136"/>
    </source>
</evidence>
<evidence type="ECO:0000256" key="6">
    <source>
        <dbReference type="ARBA" id="ARBA00022989"/>
    </source>
</evidence>
<reference evidence="15" key="1">
    <citation type="submission" date="2020-05" db="UniProtKB">
        <authorList>
            <consortium name="EnsemblMetazoa"/>
        </authorList>
    </citation>
    <scope>IDENTIFICATION</scope>
    <source>
        <strain evidence="15">FUMOZ</strain>
    </source>
</reference>
<dbReference type="VEuPathDB" id="VectorBase:AFUN007854"/>
<proteinExistence type="inferred from homology"/>
<evidence type="ECO:0000256" key="9">
    <source>
        <dbReference type="ARBA" id="ARBA00023098"/>
    </source>
</evidence>
<evidence type="ECO:0000256" key="3">
    <source>
        <dbReference type="ARBA" id="ARBA00022516"/>
    </source>
</evidence>
<evidence type="ECO:0000259" key="14">
    <source>
        <dbReference type="Pfam" id="PF00487"/>
    </source>
</evidence>
<feature type="transmembrane region" description="Helical" evidence="13">
    <location>
        <begin position="43"/>
        <end position="66"/>
    </location>
</feature>
<evidence type="ECO:0000256" key="12">
    <source>
        <dbReference type="RuleBase" id="RU000581"/>
    </source>
</evidence>
<evidence type="ECO:0000256" key="5">
    <source>
        <dbReference type="ARBA" id="ARBA00022832"/>
    </source>
</evidence>
<comment type="domain">
    <text evidence="12">The histidine box domains are involved in binding the catalytic metal ions.</text>
</comment>
<comment type="cofactor">
    <cofactor evidence="12">
        <name>Fe(2+)</name>
        <dbReference type="ChEBI" id="CHEBI:29033"/>
    </cofactor>
</comment>
<keyword evidence="3 12" id="KW-0444">Lipid biosynthesis</keyword>
<evidence type="ECO:0000313" key="15">
    <source>
        <dbReference type="EnsemblMetazoa" id="AFUN007854-PA"/>
    </source>
</evidence>
<keyword evidence="5" id="KW-0276">Fatty acid metabolism</keyword>
<dbReference type="GO" id="GO:0005789">
    <property type="term" value="C:endoplasmic reticulum membrane"/>
    <property type="evidence" value="ECO:0007669"/>
    <property type="project" value="TreeGrafter"/>
</dbReference>
<accession>A0A182RNM3</accession>
<sequence length="186" mass="21688">MSDLEADPIVMLQRRFYIPLFALLVIGLPVLVPWYCWEEQLTIAFWVCFTLRFTTTLNIAFSSIVFRHMFGNKPYDKKPSVRWENLAVAIAAMGEGWHNYHHVFPWDYKTSELGSYLFNVTTGIYRLFCTSRMGPMNVNPCTRVVARRAAKCGDGTRFLTDEYAHQDARWGYGDQGHTKGRFRWLL</sequence>
<dbReference type="GO" id="GO:0004768">
    <property type="term" value="F:stearoyl-CoA 9-desaturase activity"/>
    <property type="evidence" value="ECO:0007669"/>
    <property type="project" value="TreeGrafter"/>
</dbReference>
<dbReference type="VEuPathDB" id="VectorBase:AFUN2_001262"/>
<feature type="domain" description="Fatty acid desaturase" evidence="14">
    <location>
        <begin position="12"/>
        <end position="105"/>
    </location>
</feature>
<dbReference type="PRINTS" id="PR00075">
    <property type="entry name" value="FACDDSATRASE"/>
</dbReference>
<comment type="similarity">
    <text evidence="2 12">Belongs to the fatty acid desaturase type 1 family.</text>
</comment>
<name>A0A182RNM3_ANOFN</name>
<organism evidence="15">
    <name type="scientific">Anopheles funestus</name>
    <name type="common">African malaria mosquito</name>
    <dbReference type="NCBI Taxonomy" id="62324"/>
    <lineage>
        <taxon>Eukaryota</taxon>
        <taxon>Metazoa</taxon>
        <taxon>Ecdysozoa</taxon>
        <taxon>Arthropoda</taxon>
        <taxon>Hexapoda</taxon>
        <taxon>Insecta</taxon>
        <taxon>Pterygota</taxon>
        <taxon>Neoptera</taxon>
        <taxon>Endopterygota</taxon>
        <taxon>Diptera</taxon>
        <taxon>Nematocera</taxon>
        <taxon>Culicoidea</taxon>
        <taxon>Culicidae</taxon>
        <taxon>Anophelinae</taxon>
        <taxon>Anopheles</taxon>
    </lineage>
</organism>
<evidence type="ECO:0000256" key="7">
    <source>
        <dbReference type="ARBA" id="ARBA00023002"/>
    </source>
</evidence>
<dbReference type="AlphaFoldDB" id="A0A182RNM3"/>
<dbReference type="STRING" id="62324.A0A182RNM3"/>
<evidence type="ECO:0000256" key="2">
    <source>
        <dbReference type="ARBA" id="ARBA00009295"/>
    </source>
</evidence>
<dbReference type="InterPro" id="IPR015876">
    <property type="entry name" value="Acyl-CoA_DS"/>
</dbReference>
<keyword evidence="6 13" id="KW-1133">Transmembrane helix</keyword>
<dbReference type="PANTHER" id="PTHR11351:SF61">
    <property type="entry name" value="RH14937P"/>
    <property type="match status" value="1"/>
</dbReference>
<keyword evidence="9" id="KW-0443">Lipid metabolism</keyword>
<evidence type="ECO:0000256" key="11">
    <source>
        <dbReference type="ARBA" id="ARBA00023160"/>
    </source>
</evidence>
<protein>
    <submittedName>
        <fullName evidence="15">FA_desaturase domain-containing protein</fullName>
    </submittedName>
</protein>
<keyword evidence="7 12" id="KW-0560">Oxidoreductase</keyword>
<dbReference type="EnsemblMetazoa" id="AFUN007854-RA">
    <property type="protein sequence ID" value="AFUN007854-PA"/>
    <property type="gene ID" value="AFUN007854"/>
</dbReference>
<keyword evidence="10 13" id="KW-0472">Membrane</keyword>
<evidence type="ECO:0000256" key="1">
    <source>
        <dbReference type="ARBA" id="ARBA00004141"/>
    </source>
</evidence>
<keyword evidence="11 12" id="KW-0275">Fatty acid biosynthesis</keyword>
<dbReference type="PANTHER" id="PTHR11351">
    <property type="entry name" value="ACYL-COA DESATURASE"/>
    <property type="match status" value="1"/>
</dbReference>
<evidence type="ECO:0000256" key="4">
    <source>
        <dbReference type="ARBA" id="ARBA00022692"/>
    </source>
</evidence>
<evidence type="ECO:0000256" key="8">
    <source>
        <dbReference type="ARBA" id="ARBA00023004"/>
    </source>
</evidence>